<organism evidence="2 3">
    <name type="scientific">Rhipicephalus microplus</name>
    <name type="common">Cattle tick</name>
    <name type="synonym">Boophilus microplus</name>
    <dbReference type="NCBI Taxonomy" id="6941"/>
    <lineage>
        <taxon>Eukaryota</taxon>
        <taxon>Metazoa</taxon>
        <taxon>Ecdysozoa</taxon>
        <taxon>Arthropoda</taxon>
        <taxon>Chelicerata</taxon>
        <taxon>Arachnida</taxon>
        <taxon>Acari</taxon>
        <taxon>Parasitiformes</taxon>
        <taxon>Ixodida</taxon>
        <taxon>Ixodoidea</taxon>
        <taxon>Ixodidae</taxon>
        <taxon>Rhipicephalinae</taxon>
        <taxon>Rhipicephalus</taxon>
        <taxon>Boophilus</taxon>
    </lineage>
</organism>
<feature type="region of interest" description="Disordered" evidence="1">
    <location>
        <begin position="178"/>
        <end position="222"/>
    </location>
</feature>
<feature type="compositionally biased region" description="Basic and acidic residues" evidence="1">
    <location>
        <begin position="19"/>
        <end position="41"/>
    </location>
</feature>
<feature type="compositionally biased region" description="Basic and acidic residues" evidence="1">
    <location>
        <begin position="198"/>
        <end position="210"/>
    </location>
</feature>
<evidence type="ECO:0000313" key="2">
    <source>
        <dbReference type="EMBL" id="KAH8031043.1"/>
    </source>
</evidence>
<accession>A0A9J6E929</accession>
<dbReference type="EMBL" id="JABSTU010000005">
    <property type="protein sequence ID" value="KAH8031043.1"/>
    <property type="molecule type" value="Genomic_DNA"/>
</dbReference>
<dbReference type="AlphaFoldDB" id="A0A9J6E929"/>
<protein>
    <submittedName>
        <fullName evidence="2">Uncharacterized protein</fullName>
    </submittedName>
</protein>
<feature type="region of interest" description="Disordered" evidence="1">
    <location>
        <begin position="60"/>
        <end position="82"/>
    </location>
</feature>
<dbReference type="Proteomes" id="UP000821866">
    <property type="component" value="Chromosome 3"/>
</dbReference>
<sequence length="244" mass="26740">MRKVPLIAFATGRSKGSRRCSENKSGAEKKKSNTKPRLEEGIHRGVDFGVVRSQRIGLRRSPVARKSATSFPPEVPEKTARRENSRLRALVSSTETTVERQRRARAVIDTQSAYPASSSSAHFLSTERSARPVTIRFAPPRATTHTRVVVESGVPCNSSLRAARNICRAGKEKLYSPLAGFQGGGPRTMGTPPPRAQEATRDCRRNERPARNSRAGPEPAGRARFACDYEKTSQMAPALLSAEM</sequence>
<keyword evidence="3" id="KW-1185">Reference proteome</keyword>
<comment type="caution">
    <text evidence="2">The sequence shown here is derived from an EMBL/GenBank/DDBJ whole genome shotgun (WGS) entry which is preliminary data.</text>
</comment>
<proteinExistence type="predicted"/>
<evidence type="ECO:0000256" key="1">
    <source>
        <dbReference type="SAM" id="MobiDB-lite"/>
    </source>
</evidence>
<evidence type="ECO:0000313" key="3">
    <source>
        <dbReference type="Proteomes" id="UP000821866"/>
    </source>
</evidence>
<name>A0A9J6E929_RHIMP</name>
<reference evidence="2" key="1">
    <citation type="journal article" date="2020" name="Cell">
        <title>Large-Scale Comparative Analyses of Tick Genomes Elucidate Their Genetic Diversity and Vector Capacities.</title>
        <authorList>
            <consortium name="Tick Genome and Microbiome Consortium (TIGMIC)"/>
            <person name="Jia N."/>
            <person name="Wang J."/>
            <person name="Shi W."/>
            <person name="Du L."/>
            <person name="Sun Y."/>
            <person name="Zhan W."/>
            <person name="Jiang J.F."/>
            <person name="Wang Q."/>
            <person name="Zhang B."/>
            <person name="Ji P."/>
            <person name="Bell-Sakyi L."/>
            <person name="Cui X.M."/>
            <person name="Yuan T.T."/>
            <person name="Jiang B.G."/>
            <person name="Yang W.F."/>
            <person name="Lam T.T."/>
            <person name="Chang Q.C."/>
            <person name="Ding S.J."/>
            <person name="Wang X.J."/>
            <person name="Zhu J.G."/>
            <person name="Ruan X.D."/>
            <person name="Zhao L."/>
            <person name="Wei J.T."/>
            <person name="Ye R.Z."/>
            <person name="Que T.C."/>
            <person name="Du C.H."/>
            <person name="Zhou Y.H."/>
            <person name="Cheng J.X."/>
            <person name="Dai P.F."/>
            <person name="Guo W.B."/>
            <person name="Han X.H."/>
            <person name="Huang E.J."/>
            <person name="Li L.F."/>
            <person name="Wei W."/>
            <person name="Gao Y.C."/>
            <person name="Liu J.Z."/>
            <person name="Shao H.Z."/>
            <person name="Wang X."/>
            <person name="Wang C.C."/>
            <person name="Yang T.C."/>
            <person name="Huo Q.B."/>
            <person name="Li W."/>
            <person name="Chen H.Y."/>
            <person name="Chen S.E."/>
            <person name="Zhou L.G."/>
            <person name="Ni X.B."/>
            <person name="Tian J.H."/>
            <person name="Sheng Y."/>
            <person name="Liu T."/>
            <person name="Pan Y.S."/>
            <person name="Xia L.Y."/>
            <person name="Li J."/>
            <person name="Zhao F."/>
            <person name="Cao W.C."/>
        </authorList>
    </citation>
    <scope>NUCLEOTIDE SEQUENCE</scope>
    <source>
        <strain evidence="2">Rmic-2018</strain>
    </source>
</reference>
<gene>
    <name evidence="2" type="ORF">HPB51_012731</name>
</gene>
<reference evidence="2" key="2">
    <citation type="submission" date="2021-09" db="EMBL/GenBank/DDBJ databases">
        <authorList>
            <person name="Jia N."/>
            <person name="Wang J."/>
            <person name="Shi W."/>
            <person name="Du L."/>
            <person name="Sun Y."/>
            <person name="Zhan W."/>
            <person name="Jiang J."/>
            <person name="Wang Q."/>
            <person name="Zhang B."/>
            <person name="Ji P."/>
            <person name="Sakyi L.B."/>
            <person name="Cui X."/>
            <person name="Yuan T."/>
            <person name="Jiang B."/>
            <person name="Yang W."/>
            <person name="Lam T.T.-Y."/>
            <person name="Chang Q."/>
            <person name="Ding S."/>
            <person name="Wang X."/>
            <person name="Zhu J."/>
            <person name="Ruan X."/>
            <person name="Zhao L."/>
            <person name="Wei J."/>
            <person name="Que T."/>
            <person name="Du C."/>
            <person name="Cheng J."/>
            <person name="Dai P."/>
            <person name="Han X."/>
            <person name="Huang E."/>
            <person name="Gao Y."/>
            <person name="Liu J."/>
            <person name="Shao H."/>
            <person name="Ye R."/>
            <person name="Li L."/>
            <person name="Wei W."/>
            <person name="Wang X."/>
            <person name="Wang C."/>
            <person name="Huo Q."/>
            <person name="Li W."/>
            <person name="Guo W."/>
            <person name="Chen H."/>
            <person name="Chen S."/>
            <person name="Zhou L."/>
            <person name="Zhou L."/>
            <person name="Ni X."/>
            <person name="Tian J."/>
            <person name="Zhou Y."/>
            <person name="Sheng Y."/>
            <person name="Liu T."/>
            <person name="Pan Y."/>
            <person name="Xia L."/>
            <person name="Li J."/>
            <person name="Zhao F."/>
            <person name="Cao W."/>
        </authorList>
    </citation>
    <scope>NUCLEOTIDE SEQUENCE</scope>
    <source>
        <strain evidence="2">Rmic-2018</strain>
        <tissue evidence="2">Larvae</tissue>
    </source>
</reference>
<feature type="region of interest" description="Disordered" evidence="1">
    <location>
        <begin position="1"/>
        <end position="41"/>
    </location>
</feature>